<gene>
    <name evidence="1" type="ORF">SDC9_186944</name>
</gene>
<proteinExistence type="predicted"/>
<accession>A0A645HLK5</accession>
<protein>
    <submittedName>
        <fullName evidence="1">Uncharacterized protein</fullName>
    </submittedName>
</protein>
<sequence length="174" mass="19472">MPKWQDYQPLGSKDMRTVMTNADNDFLPHLDWGYSVYFPNASSDPARLQKYNAPTIKLPGDYVSRAESGETLHTAAHSAAVRDFTKNDYDNSARSDATYNAFRLPPHRDWRRMGDGQVVGIGGAYTYLMLLPLNATTTGESLKQSLNYAPERKPMDIVTPTSLDLVNKLAVLLE</sequence>
<organism evidence="1">
    <name type="scientific">bioreactor metagenome</name>
    <dbReference type="NCBI Taxonomy" id="1076179"/>
    <lineage>
        <taxon>unclassified sequences</taxon>
        <taxon>metagenomes</taxon>
        <taxon>ecological metagenomes</taxon>
    </lineage>
</organism>
<dbReference type="AlphaFoldDB" id="A0A645HLK5"/>
<evidence type="ECO:0000313" key="1">
    <source>
        <dbReference type="EMBL" id="MPN39416.1"/>
    </source>
</evidence>
<name>A0A645HLK5_9ZZZZ</name>
<reference evidence="1" key="1">
    <citation type="submission" date="2019-08" db="EMBL/GenBank/DDBJ databases">
        <authorList>
            <person name="Kucharzyk K."/>
            <person name="Murdoch R.W."/>
            <person name="Higgins S."/>
            <person name="Loffler F."/>
        </authorList>
    </citation>
    <scope>NUCLEOTIDE SEQUENCE</scope>
</reference>
<comment type="caution">
    <text evidence="1">The sequence shown here is derived from an EMBL/GenBank/DDBJ whole genome shotgun (WGS) entry which is preliminary data.</text>
</comment>
<dbReference type="EMBL" id="VSSQ01095214">
    <property type="protein sequence ID" value="MPN39416.1"/>
    <property type="molecule type" value="Genomic_DNA"/>
</dbReference>